<protein>
    <submittedName>
        <fullName evidence="1">Uncharacterized protein</fullName>
    </submittedName>
</protein>
<comment type="caution">
    <text evidence="1">The sequence shown here is derived from an EMBL/GenBank/DDBJ whole genome shotgun (WGS) entry which is preliminary data.</text>
</comment>
<dbReference type="EMBL" id="JAUTXU010000075">
    <property type="protein sequence ID" value="KAK3711567.1"/>
    <property type="molecule type" value="Genomic_DNA"/>
</dbReference>
<dbReference type="Proteomes" id="UP001281147">
    <property type="component" value="Unassembled WGS sequence"/>
</dbReference>
<evidence type="ECO:0000313" key="2">
    <source>
        <dbReference type="Proteomes" id="UP001281147"/>
    </source>
</evidence>
<gene>
    <name evidence="1" type="ORF">LTR37_009558</name>
</gene>
<reference evidence="1" key="1">
    <citation type="submission" date="2023-07" db="EMBL/GenBank/DDBJ databases">
        <title>Black Yeasts Isolated from many extreme environments.</title>
        <authorList>
            <person name="Coleine C."/>
            <person name="Stajich J.E."/>
            <person name="Selbmann L."/>
        </authorList>
    </citation>
    <scope>NUCLEOTIDE SEQUENCE</scope>
    <source>
        <strain evidence="1">CCFEE 5714</strain>
    </source>
</reference>
<evidence type="ECO:0000313" key="1">
    <source>
        <dbReference type="EMBL" id="KAK3711567.1"/>
    </source>
</evidence>
<organism evidence="1 2">
    <name type="scientific">Vermiconidia calcicola</name>
    <dbReference type="NCBI Taxonomy" id="1690605"/>
    <lineage>
        <taxon>Eukaryota</taxon>
        <taxon>Fungi</taxon>
        <taxon>Dikarya</taxon>
        <taxon>Ascomycota</taxon>
        <taxon>Pezizomycotina</taxon>
        <taxon>Dothideomycetes</taxon>
        <taxon>Dothideomycetidae</taxon>
        <taxon>Mycosphaerellales</taxon>
        <taxon>Extremaceae</taxon>
        <taxon>Vermiconidia</taxon>
    </lineage>
</organism>
<accession>A0ACC3N875</accession>
<proteinExistence type="predicted"/>
<sequence>MTRDIASDPSHPLYLRTQRRLQTFDPNILHWNVICPLDVSKKAVVRNWTRRRVKEAFKAELKARGLESDGKFVEDGRRGAKGALMMVVDKRKAAEIIQATGQEVREECGWVVRKILAMQPMDNLYGQPEAGLRKDSWSWKNEVKPNSYQVVKESDERSGADFRRPMQSRTNWEQADAGQKGGNNAAVESAQRYKPVIRRIMQPETNRQRANPNRA</sequence>
<name>A0ACC3N875_9PEZI</name>
<keyword evidence="2" id="KW-1185">Reference proteome</keyword>